<accession>A0A317MZJ2</accession>
<evidence type="ECO:0000313" key="2">
    <source>
        <dbReference type="EMBL" id="PWV64801.1"/>
    </source>
</evidence>
<feature type="domain" description="Endonuclease/exonuclease/phosphatase" evidence="1">
    <location>
        <begin position="11"/>
        <end position="240"/>
    </location>
</feature>
<evidence type="ECO:0000259" key="1">
    <source>
        <dbReference type="Pfam" id="PF03372"/>
    </source>
</evidence>
<dbReference type="RefSeq" id="WP_246004551.1">
    <property type="nucleotide sequence ID" value="NZ_QGTJ01000002.1"/>
</dbReference>
<protein>
    <submittedName>
        <fullName evidence="2">Endonuclease/exonuclease/phosphatase family metal-dependent hydrolase</fullName>
    </submittedName>
</protein>
<dbReference type="Proteomes" id="UP000246569">
    <property type="component" value="Unassembled WGS sequence"/>
</dbReference>
<name>A0A317MZJ2_9GAMM</name>
<keyword evidence="3" id="KW-1185">Reference proteome</keyword>
<keyword evidence="2" id="KW-0269">Exonuclease</keyword>
<dbReference type="GO" id="GO:0016020">
    <property type="term" value="C:membrane"/>
    <property type="evidence" value="ECO:0007669"/>
    <property type="project" value="GOC"/>
</dbReference>
<dbReference type="GO" id="GO:0006506">
    <property type="term" value="P:GPI anchor biosynthetic process"/>
    <property type="evidence" value="ECO:0007669"/>
    <property type="project" value="TreeGrafter"/>
</dbReference>
<dbReference type="InterPro" id="IPR005135">
    <property type="entry name" value="Endo/exonuclease/phosphatase"/>
</dbReference>
<dbReference type="GO" id="GO:0004519">
    <property type="term" value="F:endonuclease activity"/>
    <property type="evidence" value="ECO:0007669"/>
    <property type="project" value="UniProtKB-KW"/>
</dbReference>
<dbReference type="SUPFAM" id="SSF56219">
    <property type="entry name" value="DNase I-like"/>
    <property type="match status" value="1"/>
</dbReference>
<proteinExistence type="predicted"/>
<organism evidence="2 3">
    <name type="scientific">Plasticicumulans acidivorans</name>
    <dbReference type="NCBI Taxonomy" id="886464"/>
    <lineage>
        <taxon>Bacteria</taxon>
        <taxon>Pseudomonadati</taxon>
        <taxon>Pseudomonadota</taxon>
        <taxon>Gammaproteobacteria</taxon>
        <taxon>Candidatus Competibacteraceae</taxon>
        <taxon>Plasticicumulans</taxon>
    </lineage>
</organism>
<dbReference type="GO" id="GO:0004527">
    <property type="term" value="F:exonuclease activity"/>
    <property type="evidence" value="ECO:0007669"/>
    <property type="project" value="UniProtKB-KW"/>
</dbReference>
<dbReference type="InterPro" id="IPR036691">
    <property type="entry name" value="Endo/exonu/phosph_ase_sf"/>
</dbReference>
<dbReference type="PANTHER" id="PTHR14859:SF15">
    <property type="entry name" value="ENDONUCLEASE_EXONUCLEASE_PHOSPHATASE DOMAIN-CONTAINING PROTEIN"/>
    <property type="match status" value="1"/>
</dbReference>
<keyword evidence="2" id="KW-0540">Nuclease</keyword>
<dbReference type="PANTHER" id="PTHR14859">
    <property type="entry name" value="CALCOFLUOR WHITE HYPERSENSITIVE PROTEIN PRECURSOR"/>
    <property type="match status" value="1"/>
</dbReference>
<dbReference type="Pfam" id="PF03372">
    <property type="entry name" value="Exo_endo_phos"/>
    <property type="match status" value="1"/>
</dbReference>
<comment type="caution">
    <text evidence="2">The sequence shown here is derived from an EMBL/GenBank/DDBJ whole genome shotgun (WGS) entry which is preliminary data.</text>
</comment>
<reference evidence="2 3" key="1">
    <citation type="submission" date="2018-05" db="EMBL/GenBank/DDBJ databases">
        <title>Genomic Encyclopedia of Type Strains, Phase IV (KMG-IV): sequencing the most valuable type-strain genomes for metagenomic binning, comparative biology and taxonomic classification.</title>
        <authorList>
            <person name="Goeker M."/>
        </authorList>
    </citation>
    <scope>NUCLEOTIDE SEQUENCE [LARGE SCALE GENOMIC DNA]</scope>
    <source>
        <strain evidence="2 3">DSM 23606</strain>
    </source>
</reference>
<evidence type="ECO:0000313" key="3">
    <source>
        <dbReference type="Proteomes" id="UP000246569"/>
    </source>
</evidence>
<dbReference type="InterPro" id="IPR051916">
    <property type="entry name" value="GPI-anchor_lipid_remodeler"/>
</dbReference>
<sequence>MSSDHQRLRLLSYNIQTGLSTRKYSEYLTRSWKHVLPVPSRMHNLDNIAQLLSGFDIVGLQEVDKGSLRSGFVDQPAYLAGRGGFPFVYGEANRRLGVLGQHANAVLTRFRPTLVAQHRLPGLLPGRGLMQLRFGEGADALHLYILHLALGRRGRHLQLDFVADLIGDARHVIVMGDLNCQGSSPELSALRERTGLRLPDAHWLPTFPSWNPRRPLDHILVSPSITIERVEVLHQTYSDHLPLAMNVLLPAAPWRTPVADARGHREDWAGA</sequence>
<keyword evidence="2" id="KW-0255">Endonuclease</keyword>
<gene>
    <name evidence="2" type="ORF">C7443_102454</name>
</gene>
<dbReference type="Gene3D" id="3.60.10.10">
    <property type="entry name" value="Endonuclease/exonuclease/phosphatase"/>
    <property type="match status" value="1"/>
</dbReference>
<dbReference type="EMBL" id="QGTJ01000002">
    <property type="protein sequence ID" value="PWV64801.1"/>
    <property type="molecule type" value="Genomic_DNA"/>
</dbReference>
<keyword evidence="2" id="KW-0378">Hydrolase</keyword>
<dbReference type="AlphaFoldDB" id="A0A317MZJ2"/>